<dbReference type="AlphaFoldDB" id="A0A6C0DUF3"/>
<proteinExistence type="predicted"/>
<name>A0A6C0DUF3_9ZZZZ</name>
<dbReference type="EMBL" id="MN739677">
    <property type="protein sequence ID" value="QHT20457.1"/>
    <property type="molecule type" value="Genomic_DNA"/>
</dbReference>
<accession>A0A6C0DUF3</accession>
<organism evidence="1">
    <name type="scientific">viral metagenome</name>
    <dbReference type="NCBI Taxonomy" id="1070528"/>
    <lineage>
        <taxon>unclassified sequences</taxon>
        <taxon>metagenomes</taxon>
        <taxon>organismal metagenomes</taxon>
    </lineage>
</organism>
<protein>
    <submittedName>
        <fullName evidence="1">Uncharacterized protein</fullName>
    </submittedName>
</protein>
<sequence>MTILLILLILLFILIILNLYTSIPYEGFQTSVPLNSDTIQAYNNFLAFYNPFCANWQKAIVSSIAIDTPQEPLTSPSQVGTSTATTPSDSDMNTYITQLSQQLGQPLPPVCISLPSTVDSTTIAQIIPMIPTDTTPYINALNWMNTQLEEAQSNLGSALQGGSPTEGFDDMSSMCQNISQCLANNPQLAQQIAEELNAQNAQNVAQQEQQLMALLTPFVSTQTLTDAVGQNTVLVQKAQEIQNQAQSGELVNQINVPGGNSQTTYSMPDGSDNLKQIQQDNPDRYNELKKNYGAWVAIKGLMDQINATL</sequence>
<evidence type="ECO:0000313" key="1">
    <source>
        <dbReference type="EMBL" id="QHT20457.1"/>
    </source>
</evidence>
<reference evidence="1" key="1">
    <citation type="journal article" date="2020" name="Nature">
        <title>Giant virus diversity and host interactions through global metagenomics.</title>
        <authorList>
            <person name="Schulz F."/>
            <person name="Roux S."/>
            <person name="Paez-Espino D."/>
            <person name="Jungbluth S."/>
            <person name="Walsh D.A."/>
            <person name="Denef V.J."/>
            <person name="McMahon K.D."/>
            <person name="Konstantinidis K.T."/>
            <person name="Eloe-Fadrosh E.A."/>
            <person name="Kyrpides N.C."/>
            <person name="Woyke T."/>
        </authorList>
    </citation>
    <scope>NUCLEOTIDE SEQUENCE</scope>
    <source>
        <strain evidence="1">GVMAG-M-3300023174-60</strain>
    </source>
</reference>